<feature type="compositionally biased region" description="Low complexity" evidence="2">
    <location>
        <begin position="302"/>
        <end position="312"/>
    </location>
</feature>
<feature type="region of interest" description="Disordered" evidence="2">
    <location>
        <begin position="1"/>
        <end position="180"/>
    </location>
</feature>
<keyword evidence="1" id="KW-0175">Coiled coil</keyword>
<reference evidence="3 4" key="1">
    <citation type="submission" date="2018-11" db="EMBL/GenBank/DDBJ databases">
        <title>Genome assembly of Steccherinum ochraceum LE-BIN_3174, the white-rot fungus of the Steccherinaceae family (The Residual Polyporoid clade, Polyporales, Basidiomycota).</title>
        <authorList>
            <person name="Fedorova T.V."/>
            <person name="Glazunova O.A."/>
            <person name="Landesman E.O."/>
            <person name="Moiseenko K.V."/>
            <person name="Psurtseva N.V."/>
            <person name="Savinova O.S."/>
            <person name="Shakhova N.V."/>
            <person name="Tyazhelova T.V."/>
            <person name="Vasina D.V."/>
        </authorList>
    </citation>
    <scope>NUCLEOTIDE SEQUENCE [LARGE SCALE GENOMIC DNA]</scope>
    <source>
        <strain evidence="3 4">LE-BIN_3174</strain>
    </source>
</reference>
<feature type="region of interest" description="Disordered" evidence="2">
    <location>
        <begin position="300"/>
        <end position="340"/>
    </location>
</feature>
<dbReference type="Proteomes" id="UP000292702">
    <property type="component" value="Unassembled WGS sequence"/>
</dbReference>
<keyword evidence="4" id="KW-1185">Reference proteome</keyword>
<feature type="compositionally biased region" description="Low complexity" evidence="2">
    <location>
        <begin position="151"/>
        <end position="168"/>
    </location>
</feature>
<dbReference type="EMBL" id="RWJN01000309">
    <property type="protein sequence ID" value="TCD63298.1"/>
    <property type="molecule type" value="Genomic_DNA"/>
</dbReference>
<organism evidence="3 4">
    <name type="scientific">Steccherinum ochraceum</name>
    <dbReference type="NCBI Taxonomy" id="92696"/>
    <lineage>
        <taxon>Eukaryota</taxon>
        <taxon>Fungi</taxon>
        <taxon>Dikarya</taxon>
        <taxon>Basidiomycota</taxon>
        <taxon>Agaricomycotina</taxon>
        <taxon>Agaricomycetes</taxon>
        <taxon>Polyporales</taxon>
        <taxon>Steccherinaceae</taxon>
        <taxon>Steccherinum</taxon>
    </lineage>
</organism>
<dbReference type="OrthoDB" id="2749714at2759"/>
<evidence type="ECO:0008006" key="5">
    <source>
        <dbReference type="Google" id="ProtNLM"/>
    </source>
</evidence>
<feature type="coiled-coil region" evidence="1">
    <location>
        <begin position="354"/>
        <end position="381"/>
    </location>
</feature>
<feature type="compositionally biased region" description="Basic and acidic residues" evidence="2">
    <location>
        <begin position="313"/>
        <end position="324"/>
    </location>
</feature>
<sequence length="646" mass="70794">MAQFYDDEGRPREMKNGTRGCERGERCTFSHPSDPEWETAQKVPPPYKIKTAKYESPSYAQQSAPHRSSPPRTRGMSPAPSSSSSRGRGRTPPPPPTKPPPPPPARQHTPLAPASDVARDPRGRVPSGPGSTAATTSSKAAMPPPPPPPSASKAPPTSRTPSISSARPSPAPREASRNERIQLWVERIKTLGEAVTKRVEYVQLEKEIESFRRLAQNSWRFQETDEEDKARFNSQLASMETQFETIRSQLNSLVSDKLVDLDFWPTNSESIAGGLRNMVEDLSGQVKGIVEDVRKMGELRLSSSSHSHSPTPTKDEPPKDDAPRPAKRRRVEDGDVVMADPVTQAPVVPLGPDFEDFKERVLKLEESVAEMNNELVQYDNHLLTELQDQMESRFEEYGLVPKSADRSPATGTAVPSTSRQPSTTPGSVPPAEAVPLAAPSVAAPAVPGAAQDTDRIAQLEMGYSSVDRDIRSMALFAADLKQRVETRNEEIVLLHRQNELLQAEVITLKTQNEATMKEMSAQREELQALKAAVTVYVSQARPQQPEPRAMPTVAEIVDTCTPDLLHAMRLGIQPLLEDMKAAVESMLENKSLELCNVVLAKLASTLQMVQKVASFVDKQNGLPTTPILNGTAHNNLEIHAQQPPAG</sequence>
<protein>
    <recommendedName>
        <fullName evidence="5">C3H1-type domain-containing protein</fullName>
    </recommendedName>
</protein>
<feature type="compositionally biased region" description="Polar residues" evidence="2">
    <location>
        <begin position="409"/>
        <end position="426"/>
    </location>
</feature>
<name>A0A4R0RHS5_9APHY</name>
<feature type="coiled-coil region" evidence="1">
    <location>
        <begin position="498"/>
        <end position="532"/>
    </location>
</feature>
<evidence type="ECO:0000256" key="2">
    <source>
        <dbReference type="SAM" id="MobiDB-lite"/>
    </source>
</evidence>
<proteinExistence type="predicted"/>
<feature type="compositionally biased region" description="Low complexity" evidence="2">
    <location>
        <begin position="126"/>
        <end position="141"/>
    </location>
</feature>
<evidence type="ECO:0000313" key="3">
    <source>
        <dbReference type="EMBL" id="TCD63298.1"/>
    </source>
</evidence>
<accession>A0A4R0RHS5</accession>
<feature type="compositionally biased region" description="Pro residues" evidence="2">
    <location>
        <begin position="91"/>
        <end position="105"/>
    </location>
</feature>
<comment type="caution">
    <text evidence="3">The sequence shown here is derived from an EMBL/GenBank/DDBJ whole genome shotgun (WGS) entry which is preliminary data.</text>
</comment>
<dbReference type="STRING" id="92696.A0A4R0RHS5"/>
<feature type="compositionally biased region" description="Basic and acidic residues" evidence="2">
    <location>
        <begin position="7"/>
        <end position="28"/>
    </location>
</feature>
<evidence type="ECO:0000313" key="4">
    <source>
        <dbReference type="Proteomes" id="UP000292702"/>
    </source>
</evidence>
<feature type="region of interest" description="Disordered" evidence="2">
    <location>
        <begin position="400"/>
        <end position="432"/>
    </location>
</feature>
<dbReference type="AlphaFoldDB" id="A0A4R0RHS5"/>
<gene>
    <name evidence="3" type="ORF">EIP91_005710</name>
</gene>
<evidence type="ECO:0000256" key="1">
    <source>
        <dbReference type="SAM" id="Coils"/>
    </source>
</evidence>
<feature type="compositionally biased region" description="Low complexity" evidence="2">
    <location>
        <begin position="77"/>
        <end position="86"/>
    </location>
</feature>